<sequence>MLSSKLFFFLFSSLSSAAVIPRDNSVPPGYCCFTLSDLSTGKTVQQSTDYGFLYLDASQPLGSYCINLADTTRPILWGDGFNNACIIAWDGHFQCLDPTPGDDKWALGHNGSSSSPPLLLHNGSPTYQACPNTSGGEFISSGATGVSGCRNIQLEATGLKGTCTGFTS</sequence>
<dbReference type="AlphaFoldDB" id="A0A0F9ZWQ4"/>
<organism evidence="2 3">
    <name type="scientific">Trichoderma harzianum</name>
    <name type="common">Hypocrea lixii</name>
    <dbReference type="NCBI Taxonomy" id="5544"/>
    <lineage>
        <taxon>Eukaryota</taxon>
        <taxon>Fungi</taxon>
        <taxon>Dikarya</taxon>
        <taxon>Ascomycota</taxon>
        <taxon>Pezizomycotina</taxon>
        <taxon>Sordariomycetes</taxon>
        <taxon>Hypocreomycetidae</taxon>
        <taxon>Hypocreales</taxon>
        <taxon>Hypocreaceae</taxon>
        <taxon>Trichoderma</taxon>
    </lineage>
</organism>
<proteinExistence type="predicted"/>
<dbReference type="OrthoDB" id="4912193at2759"/>
<dbReference type="OMA" id="DGHCCFT"/>
<name>A0A0F9ZWQ4_TRIHA</name>
<dbReference type="Proteomes" id="UP000034112">
    <property type="component" value="Unassembled WGS sequence"/>
</dbReference>
<evidence type="ECO:0000256" key="1">
    <source>
        <dbReference type="SAM" id="SignalP"/>
    </source>
</evidence>
<evidence type="ECO:0008006" key="4">
    <source>
        <dbReference type="Google" id="ProtNLM"/>
    </source>
</evidence>
<keyword evidence="1" id="KW-0732">Signal</keyword>
<reference evidence="3" key="1">
    <citation type="journal article" date="2015" name="Genome Announc.">
        <title>Draft whole-genome sequence of the biocontrol agent Trichoderma harzianum T6776.</title>
        <authorList>
            <person name="Baroncelli R."/>
            <person name="Piaggeschi G."/>
            <person name="Fiorini L."/>
            <person name="Bertolini E."/>
            <person name="Zapparata A."/>
            <person name="Pe M.E."/>
            <person name="Sarrocco S."/>
            <person name="Vannacci G."/>
        </authorList>
    </citation>
    <scope>NUCLEOTIDE SEQUENCE [LARGE SCALE GENOMIC DNA]</scope>
    <source>
        <strain evidence="3">T6776</strain>
    </source>
</reference>
<evidence type="ECO:0000313" key="3">
    <source>
        <dbReference type="Proteomes" id="UP000034112"/>
    </source>
</evidence>
<feature type="chain" id="PRO_5002530833" description="Cyanovirin-N domain-containing protein" evidence="1">
    <location>
        <begin position="18"/>
        <end position="168"/>
    </location>
</feature>
<dbReference type="EMBL" id="JOKZ01000529">
    <property type="protein sequence ID" value="KKO97628.1"/>
    <property type="molecule type" value="Genomic_DNA"/>
</dbReference>
<evidence type="ECO:0000313" key="2">
    <source>
        <dbReference type="EMBL" id="KKO97628.1"/>
    </source>
</evidence>
<gene>
    <name evidence="2" type="ORF">THAR02_10264</name>
</gene>
<feature type="signal peptide" evidence="1">
    <location>
        <begin position="1"/>
        <end position="17"/>
    </location>
</feature>
<accession>A0A0F9ZWQ4</accession>
<protein>
    <recommendedName>
        <fullName evidence="4">Cyanovirin-N domain-containing protein</fullName>
    </recommendedName>
</protein>
<comment type="caution">
    <text evidence="2">The sequence shown here is derived from an EMBL/GenBank/DDBJ whole genome shotgun (WGS) entry which is preliminary data.</text>
</comment>